<dbReference type="AlphaFoldDB" id="Q2QQI3"/>
<gene>
    <name evidence="2" type="ordered locus">LOC_Os12g30940</name>
</gene>
<name>Q2QQI3_ORYSJ</name>
<dbReference type="SUPFAM" id="SSF81383">
    <property type="entry name" value="F-box domain"/>
    <property type="match status" value="1"/>
</dbReference>
<dbReference type="PANTHER" id="PTHR31672">
    <property type="entry name" value="BNACNNG10540D PROTEIN"/>
    <property type="match status" value="1"/>
</dbReference>
<protein>
    <submittedName>
        <fullName evidence="2">F-box domain containing protein</fullName>
    </submittedName>
</protein>
<dbReference type="PANTHER" id="PTHR31672:SF13">
    <property type="entry name" value="F-BOX PROTEIN CPR30-LIKE"/>
    <property type="match status" value="1"/>
</dbReference>
<feature type="domain" description="F-box" evidence="1">
    <location>
        <begin position="14"/>
        <end position="45"/>
    </location>
</feature>
<sequence length="392" mass="43443">MDGDDDRWGHVHRDIFGEILKRLPPISGRRRIRLVCRRWRDGVDEMEPEMATPTTATTMRAKPLAVLKDRHSRTLSAFVVDGLPPAPRCTTRCIFQHVDGGGGGHHHRHRYDRWPNNVGDQVVGTCNGIVLLAHSRYVGSHTLVLLNRATGERLVVQPPPKAKEILGGSAALSFPYHPLTGEYKVVHLPVSSWKRTLAVAELLTVGDGDGGAASWRQVPAPAGSTCYLSWGVVSVDGATSTPPPPTTATMEVDNGGCQLTEVGGRLGVAIATSQRGTTNVEVWVLHGRGDKQHWVRWCSMQGLQHNRKIGYPCFAFDKYVLTNVHHQLYSERSNIKYMCLPPPVEDDGIILMRFDEKTDVQVTMLNTSFELRLFAHVETSEPLGIYKKNIKA</sequence>
<dbReference type="InterPro" id="IPR001810">
    <property type="entry name" value="F-box_dom"/>
</dbReference>
<dbReference type="Pfam" id="PF00646">
    <property type="entry name" value="F-box"/>
    <property type="match status" value="1"/>
</dbReference>
<organism evidence="2">
    <name type="scientific">Oryza sativa subsp. japonica</name>
    <name type="common">Rice</name>
    <dbReference type="NCBI Taxonomy" id="39947"/>
    <lineage>
        <taxon>Eukaryota</taxon>
        <taxon>Viridiplantae</taxon>
        <taxon>Streptophyta</taxon>
        <taxon>Embryophyta</taxon>
        <taxon>Tracheophyta</taxon>
        <taxon>Spermatophyta</taxon>
        <taxon>Magnoliopsida</taxon>
        <taxon>Liliopsida</taxon>
        <taxon>Poales</taxon>
        <taxon>Poaceae</taxon>
        <taxon>BOP clade</taxon>
        <taxon>Oryzoideae</taxon>
        <taxon>Oryzeae</taxon>
        <taxon>Oryzinae</taxon>
        <taxon>Oryza</taxon>
        <taxon>Oryza sativa</taxon>
    </lineage>
</organism>
<dbReference type="InterPro" id="IPR050796">
    <property type="entry name" value="SCF_F-box_component"/>
</dbReference>
<evidence type="ECO:0000259" key="1">
    <source>
        <dbReference type="Pfam" id="PF00646"/>
    </source>
</evidence>
<reference evidence="2" key="2">
    <citation type="submission" date="2005-04" db="EMBL/GenBank/DDBJ databases">
        <authorList>
            <person name="Buell C.R."/>
            <person name="Wing R.A."/>
            <person name="McCombie W.A."/>
            <person name="Ouyang S."/>
        </authorList>
    </citation>
    <scope>NUCLEOTIDE SEQUENCE</scope>
</reference>
<dbReference type="Gene3D" id="1.20.1280.50">
    <property type="match status" value="1"/>
</dbReference>
<reference evidence="2" key="3">
    <citation type="submission" date="2006-01" db="EMBL/GenBank/DDBJ databases">
        <authorList>
            <person name="Buell R."/>
        </authorList>
    </citation>
    <scope>NUCLEOTIDE SEQUENCE</scope>
</reference>
<dbReference type="InterPro" id="IPR036047">
    <property type="entry name" value="F-box-like_dom_sf"/>
</dbReference>
<reference evidence="2" key="1">
    <citation type="journal article" date="2005" name="BMC Biol.">
        <title>The sequence of rice chromosomes 11 and 12, rich in disease resistance genes and recent gene duplications.</title>
        <authorList>
            <consortium name="The rice chromosomes 11 and 12 sequencing consortia"/>
        </authorList>
    </citation>
    <scope>NUCLEOTIDE SEQUENCE [LARGE SCALE GENOMIC DNA]</scope>
</reference>
<accession>Q2QQI3</accession>
<proteinExistence type="predicted"/>
<dbReference type="EMBL" id="DP000011">
    <property type="protein sequence ID" value="ABA98621.1"/>
    <property type="molecule type" value="Genomic_DNA"/>
</dbReference>
<evidence type="ECO:0000313" key="2">
    <source>
        <dbReference type="EMBL" id="ABA98621.1"/>
    </source>
</evidence>